<comment type="caution">
    <text evidence="3">The sequence shown here is derived from an EMBL/GenBank/DDBJ whole genome shotgun (WGS) entry which is preliminary data.</text>
</comment>
<dbReference type="SUPFAM" id="SSF51338">
    <property type="entry name" value="Composite domain of metallo-dependent hydrolases"/>
    <property type="match status" value="1"/>
</dbReference>
<accession>A0ABP8WR25</accession>
<dbReference type="Proteomes" id="UP001500843">
    <property type="component" value="Unassembled WGS sequence"/>
</dbReference>
<feature type="compositionally biased region" description="Basic residues" evidence="1">
    <location>
        <begin position="160"/>
        <end position="169"/>
    </location>
</feature>
<feature type="domain" description="Amidohydrolase 3" evidence="2">
    <location>
        <begin position="67"/>
        <end position="146"/>
    </location>
</feature>
<proteinExistence type="predicted"/>
<feature type="compositionally biased region" description="Polar residues" evidence="1">
    <location>
        <begin position="1"/>
        <end position="22"/>
    </location>
</feature>
<dbReference type="InterPro" id="IPR013108">
    <property type="entry name" value="Amidohydro_3"/>
</dbReference>
<sequence length="169" mass="18128">MAGLSTTSRVLRHTASSNTSGAMSGRGEAGPDRAPGRGGRQRRRRPPAEVFFDLLVADRLRTSILQHVGDEQNVREEGVLSLAEMIVHLAARPAARLGLHDRGRIVEGFVADVVVFDPATVADRATPDEPRLTAAGIPWVLVGGTPMIEDGERTGSRPGRALRHGSRSR</sequence>
<evidence type="ECO:0000256" key="1">
    <source>
        <dbReference type="SAM" id="MobiDB-lite"/>
    </source>
</evidence>
<gene>
    <name evidence="3" type="ORF">GCM10023198_11520</name>
</gene>
<protein>
    <recommendedName>
        <fullName evidence="2">Amidohydrolase 3 domain-containing protein</fullName>
    </recommendedName>
</protein>
<dbReference type="InterPro" id="IPR011059">
    <property type="entry name" value="Metal-dep_hydrolase_composite"/>
</dbReference>
<feature type="region of interest" description="Disordered" evidence="1">
    <location>
        <begin position="148"/>
        <end position="169"/>
    </location>
</feature>
<evidence type="ECO:0000259" key="2">
    <source>
        <dbReference type="Pfam" id="PF07969"/>
    </source>
</evidence>
<evidence type="ECO:0000313" key="3">
    <source>
        <dbReference type="EMBL" id="GAA4693646.1"/>
    </source>
</evidence>
<reference evidence="4" key="1">
    <citation type="journal article" date="2019" name="Int. J. Syst. Evol. Microbiol.">
        <title>The Global Catalogue of Microorganisms (GCM) 10K type strain sequencing project: providing services to taxonomists for standard genome sequencing and annotation.</title>
        <authorList>
            <consortium name="The Broad Institute Genomics Platform"/>
            <consortium name="The Broad Institute Genome Sequencing Center for Infectious Disease"/>
            <person name="Wu L."/>
            <person name="Ma J."/>
        </authorList>
    </citation>
    <scope>NUCLEOTIDE SEQUENCE [LARGE SCALE GENOMIC DNA]</scope>
    <source>
        <strain evidence="4">JCM 17975</strain>
    </source>
</reference>
<dbReference type="EMBL" id="BAABHM010000006">
    <property type="protein sequence ID" value="GAA4693646.1"/>
    <property type="molecule type" value="Genomic_DNA"/>
</dbReference>
<organism evidence="3 4">
    <name type="scientific">Promicromonospora umidemergens</name>
    <dbReference type="NCBI Taxonomy" id="629679"/>
    <lineage>
        <taxon>Bacteria</taxon>
        <taxon>Bacillati</taxon>
        <taxon>Actinomycetota</taxon>
        <taxon>Actinomycetes</taxon>
        <taxon>Micrococcales</taxon>
        <taxon>Promicromonosporaceae</taxon>
        <taxon>Promicromonospora</taxon>
    </lineage>
</organism>
<feature type="region of interest" description="Disordered" evidence="1">
    <location>
        <begin position="1"/>
        <end position="44"/>
    </location>
</feature>
<evidence type="ECO:0000313" key="4">
    <source>
        <dbReference type="Proteomes" id="UP001500843"/>
    </source>
</evidence>
<dbReference type="Gene3D" id="2.30.40.10">
    <property type="entry name" value="Urease, subunit C, domain 1"/>
    <property type="match status" value="1"/>
</dbReference>
<dbReference type="Gene3D" id="3.20.20.140">
    <property type="entry name" value="Metal-dependent hydrolases"/>
    <property type="match status" value="1"/>
</dbReference>
<name>A0ABP8WR25_9MICO</name>
<keyword evidence="4" id="KW-1185">Reference proteome</keyword>
<dbReference type="Pfam" id="PF07969">
    <property type="entry name" value="Amidohydro_3"/>
    <property type="match status" value="1"/>
</dbReference>